<evidence type="ECO:0000313" key="2">
    <source>
        <dbReference type="Proteomes" id="UP000564496"/>
    </source>
</evidence>
<keyword evidence="2" id="KW-1185">Reference proteome</keyword>
<dbReference type="EMBL" id="JACBZR010000001">
    <property type="protein sequence ID" value="NYI75442.1"/>
    <property type="molecule type" value="Genomic_DNA"/>
</dbReference>
<name>A0A7Z0IQB3_9ACTN</name>
<dbReference type="Proteomes" id="UP000564496">
    <property type="component" value="Unassembled WGS sequence"/>
</dbReference>
<evidence type="ECO:0000313" key="1">
    <source>
        <dbReference type="EMBL" id="NYI75442.1"/>
    </source>
</evidence>
<gene>
    <name evidence="1" type="ORF">BJ988_000090</name>
</gene>
<protein>
    <submittedName>
        <fullName evidence="1">Uncharacterized protein</fullName>
    </submittedName>
</protein>
<comment type="caution">
    <text evidence="1">The sequence shown here is derived from an EMBL/GenBank/DDBJ whole genome shotgun (WGS) entry which is preliminary data.</text>
</comment>
<proteinExistence type="predicted"/>
<accession>A0A7Z0IQB3</accession>
<sequence>MRVALGAARQGCQVAARMRRVLRWDPRRQRRRIRTIIVMQQLPMALTLAKPLRCSHAVFECHLGRRE</sequence>
<dbReference type="AlphaFoldDB" id="A0A7Z0IQB3"/>
<reference evidence="1 2" key="1">
    <citation type="submission" date="2020-07" db="EMBL/GenBank/DDBJ databases">
        <title>Sequencing the genomes of 1000 actinobacteria strains.</title>
        <authorList>
            <person name="Klenk H.-P."/>
        </authorList>
    </citation>
    <scope>NUCLEOTIDE SEQUENCE [LARGE SCALE GENOMIC DNA]</scope>
    <source>
        <strain evidence="1 2">DSM 26487</strain>
    </source>
</reference>
<organism evidence="1 2">
    <name type="scientific">Nocardioides panzhihuensis</name>
    <dbReference type="NCBI Taxonomy" id="860243"/>
    <lineage>
        <taxon>Bacteria</taxon>
        <taxon>Bacillati</taxon>
        <taxon>Actinomycetota</taxon>
        <taxon>Actinomycetes</taxon>
        <taxon>Propionibacteriales</taxon>
        <taxon>Nocardioidaceae</taxon>
        <taxon>Nocardioides</taxon>
    </lineage>
</organism>